<feature type="domain" description="Major facilitator superfamily (MFS) profile" evidence="8">
    <location>
        <begin position="222"/>
        <end position="417"/>
    </location>
</feature>
<feature type="transmembrane region" description="Helical" evidence="7">
    <location>
        <begin position="55"/>
        <end position="76"/>
    </location>
</feature>
<evidence type="ECO:0000313" key="10">
    <source>
        <dbReference type="Proteomes" id="UP000239209"/>
    </source>
</evidence>
<evidence type="ECO:0000256" key="3">
    <source>
        <dbReference type="ARBA" id="ARBA00022475"/>
    </source>
</evidence>
<dbReference type="InterPro" id="IPR010290">
    <property type="entry name" value="TM_effector"/>
</dbReference>
<dbReference type="RefSeq" id="WP_106130009.1">
    <property type="nucleotide sequence ID" value="NZ_PVZG01000018.1"/>
</dbReference>
<evidence type="ECO:0000256" key="1">
    <source>
        <dbReference type="ARBA" id="ARBA00004651"/>
    </source>
</evidence>
<dbReference type="GO" id="GO:0005886">
    <property type="term" value="C:plasma membrane"/>
    <property type="evidence" value="ECO:0007669"/>
    <property type="project" value="UniProtKB-SubCell"/>
</dbReference>
<dbReference type="EMBL" id="PVZG01000018">
    <property type="protein sequence ID" value="PRY21936.1"/>
    <property type="molecule type" value="Genomic_DNA"/>
</dbReference>
<feature type="transmembrane region" description="Helical" evidence="7">
    <location>
        <begin position="88"/>
        <end position="106"/>
    </location>
</feature>
<accession>A0A2T0RL62</accession>
<comment type="caution">
    <text evidence="9">The sequence shown here is derived from an EMBL/GenBank/DDBJ whole genome shotgun (WGS) entry which is preliminary data.</text>
</comment>
<evidence type="ECO:0000256" key="7">
    <source>
        <dbReference type="SAM" id="Phobius"/>
    </source>
</evidence>
<proteinExistence type="predicted"/>
<keyword evidence="5 7" id="KW-1133">Transmembrane helix</keyword>
<evidence type="ECO:0000256" key="4">
    <source>
        <dbReference type="ARBA" id="ARBA00022692"/>
    </source>
</evidence>
<dbReference type="InterPro" id="IPR020846">
    <property type="entry name" value="MFS_dom"/>
</dbReference>
<feature type="transmembrane region" description="Helical" evidence="7">
    <location>
        <begin position="231"/>
        <end position="253"/>
    </location>
</feature>
<keyword evidence="4 7" id="KW-0812">Transmembrane</keyword>
<feature type="transmembrane region" description="Helical" evidence="7">
    <location>
        <begin position="112"/>
        <end position="132"/>
    </location>
</feature>
<dbReference type="AlphaFoldDB" id="A0A2T0RL62"/>
<dbReference type="PANTHER" id="PTHR23513">
    <property type="entry name" value="INTEGRAL MEMBRANE EFFLUX PROTEIN-RELATED"/>
    <property type="match status" value="1"/>
</dbReference>
<feature type="transmembrane region" description="Helical" evidence="7">
    <location>
        <begin position="259"/>
        <end position="282"/>
    </location>
</feature>
<dbReference type="Pfam" id="PF05977">
    <property type="entry name" value="MFS_3"/>
    <property type="match status" value="1"/>
</dbReference>
<evidence type="ECO:0000256" key="6">
    <source>
        <dbReference type="ARBA" id="ARBA00023136"/>
    </source>
</evidence>
<keyword evidence="6 7" id="KW-0472">Membrane</keyword>
<dbReference type="CDD" id="cd06173">
    <property type="entry name" value="MFS_MefA_like"/>
    <property type="match status" value="1"/>
</dbReference>
<dbReference type="GO" id="GO:0022857">
    <property type="term" value="F:transmembrane transporter activity"/>
    <property type="evidence" value="ECO:0007669"/>
    <property type="project" value="InterPro"/>
</dbReference>
<feature type="transmembrane region" description="Helical" evidence="7">
    <location>
        <begin position="318"/>
        <end position="342"/>
    </location>
</feature>
<sequence length="417" mass="42887">MTAGAPPGRARALLRDRVFRHYWSAHVVSLVGDQISLIAIPLLAVLTIGAGAAEMGYLTAAALVPNLFLSLLAGAWVDRRPYKRKVMIGADLGRAALLMIVPALAFAGVLDLWHLCLLSFAIGTLTVFYEVADGSLFASVVRRPDYIAANSLTNGARAMSFVAGPSVGGVLVQAISAPFALVADALSYVGSALLLTRIAAPENAGSGPEGVSRGIGSGLAFIARSAILRQLLLGLTVINLFNFVFHTLLILYVTTVLGISPGLLGALFGIAAIGGLAGAAVTGPLTRRFGIGPVVVLGYVAFPLPLILIPLADGPRPAVLGMLLAAEFLSSLGVMILDIGVGSLQTAATPLHRLSLVKGAQRTVNYGVRPVGALLGGLLGELLGVHAALWIGTAGAVTGVLFVLVSPVPRLRDLPDA</sequence>
<evidence type="ECO:0000313" key="9">
    <source>
        <dbReference type="EMBL" id="PRY21936.1"/>
    </source>
</evidence>
<dbReference type="SUPFAM" id="SSF103473">
    <property type="entry name" value="MFS general substrate transporter"/>
    <property type="match status" value="1"/>
</dbReference>
<evidence type="ECO:0000256" key="5">
    <source>
        <dbReference type="ARBA" id="ARBA00022989"/>
    </source>
</evidence>
<keyword evidence="10" id="KW-1185">Reference proteome</keyword>
<dbReference type="Gene3D" id="1.20.1250.20">
    <property type="entry name" value="MFS general substrate transporter like domains"/>
    <property type="match status" value="1"/>
</dbReference>
<keyword evidence="3" id="KW-1003">Cell membrane</keyword>
<evidence type="ECO:0000259" key="8">
    <source>
        <dbReference type="PROSITE" id="PS50850"/>
    </source>
</evidence>
<dbReference type="InterPro" id="IPR036259">
    <property type="entry name" value="MFS_trans_sf"/>
</dbReference>
<gene>
    <name evidence="9" type="ORF">CLV70_1181</name>
</gene>
<dbReference type="PANTHER" id="PTHR23513:SF6">
    <property type="entry name" value="MAJOR FACILITATOR SUPERFAMILY ASSOCIATED DOMAIN-CONTAINING PROTEIN"/>
    <property type="match status" value="1"/>
</dbReference>
<name>A0A2T0RL62_9ACTN</name>
<organism evidence="9 10">
    <name type="scientific">Pseudosporangium ferrugineum</name>
    <dbReference type="NCBI Taxonomy" id="439699"/>
    <lineage>
        <taxon>Bacteria</taxon>
        <taxon>Bacillati</taxon>
        <taxon>Actinomycetota</taxon>
        <taxon>Actinomycetes</taxon>
        <taxon>Micromonosporales</taxon>
        <taxon>Micromonosporaceae</taxon>
        <taxon>Pseudosporangium</taxon>
    </lineage>
</organism>
<comment type="subcellular location">
    <subcellularLocation>
        <location evidence="1">Cell membrane</location>
        <topology evidence="1">Multi-pass membrane protein</topology>
    </subcellularLocation>
</comment>
<feature type="transmembrane region" description="Helical" evidence="7">
    <location>
        <begin position="385"/>
        <end position="405"/>
    </location>
</feature>
<feature type="transmembrane region" description="Helical" evidence="7">
    <location>
        <begin position="289"/>
        <end position="312"/>
    </location>
</feature>
<dbReference type="OrthoDB" id="9815525at2"/>
<dbReference type="PROSITE" id="PS50850">
    <property type="entry name" value="MFS"/>
    <property type="match status" value="1"/>
</dbReference>
<reference evidence="9 10" key="1">
    <citation type="submission" date="2018-03" db="EMBL/GenBank/DDBJ databases">
        <title>Genomic Encyclopedia of Archaeal and Bacterial Type Strains, Phase II (KMG-II): from individual species to whole genera.</title>
        <authorList>
            <person name="Goeker M."/>
        </authorList>
    </citation>
    <scope>NUCLEOTIDE SEQUENCE [LARGE SCALE GENOMIC DNA]</scope>
    <source>
        <strain evidence="9 10">DSM 45348</strain>
    </source>
</reference>
<protein>
    <submittedName>
        <fullName evidence="9">Putative MFS family arabinose efflux permease</fullName>
    </submittedName>
</protein>
<dbReference type="Proteomes" id="UP000239209">
    <property type="component" value="Unassembled WGS sequence"/>
</dbReference>
<keyword evidence="2" id="KW-0813">Transport</keyword>
<evidence type="ECO:0000256" key="2">
    <source>
        <dbReference type="ARBA" id="ARBA00022448"/>
    </source>
</evidence>
<feature type="transmembrane region" description="Helical" evidence="7">
    <location>
        <begin position="21"/>
        <end position="49"/>
    </location>
</feature>